<dbReference type="InterPro" id="IPR020855">
    <property type="entry name" value="Ureohydrolase_Mn_BS"/>
</dbReference>
<dbReference type="InterPro" id="IPR006035">
    <property type="entry name" value="Ureohydrolase"/>
</dbReference>
<dbReference type="Gene3D" id="3.40.800.10">
    <property type="entry name" value="Ureohydrolase domain"/>
    <property type="match status" value="1"/>
</dbReference>
<dbReference type="eggNOG" id="COG0010">
    <property type="taxonomic scope" value="Bacteria"/>
</dbReference>
<keyword evidence="3 4" id="KW-0378">Hydrolase</keyword>
<dbReference type="GO" id="GO:0046872">
    <property type="term" value="F:metal ion binding"/>
    <property type="evidence" value="ECO:0007669"/>
    <property type="project" value="UniProtKB-KW"/>
</dbReference>
<dbReference type="PROSITE" id="PS51409">
    <property type="entry name" value="ARGINASE_2"/>
    <property type="match status" value="1"/>
</dbReference>
<dbReference type="PANTHER" id="PTHR11358:SF26">
    <property type="entry name" value="GUANIDINO ACID HYDROLASE, MITOCHONDRIAL"/>
    <property type="match status" value="1"/>
</dbReference>
<reference evidence="5 6" key="1">
    <citation type="submission" date="2015-09" db="EMBL/GenBank/DDBJ databases">
        <authorList>
            <consortium name="Swine Surveillance"/>
        </authorList>
    </citation>
    <scope>NUCLEOTIDE SEQUENCE [LARGE SCALE GENOMIC DNA]</scope>
    <source>
        <strain evidence="5 6">CECT 5294</strain>
    </source>
</reference>
<comment type="similarity">
    <text evidence="1">Belongs to the arginase family. Agmatinase subfamily.</text>
</comment>
<dbReference type="EC" id="3.5.3.11" evidence="5"/>
<dbReference type="EMBL" id="CYRX01000010">
    <property type="protein sequence ID" value="CUH59461.1"/>
    <property type="molecule type" value="Genomic_DNA"/>
</dbReference>
<dbReference type="PANTHER" id="PTHR11358">
    <property type="entry name" value="ARGINASE/AGMATINASE"/>
    <property type="match status" value="1"/>
</dbReference>
<dbReference type="PROSITE" id="PS01053">
    <property type="entry name" value="ARGINASE_1"/>
    <property type="match status" value="1"/>
</dbReference>
<name>A0A0P1EWV5_9RHOB</name>
<evidence type="ECO:0000256" key="4">
    <source>
        <dbReference type="RuleBase" id="RU003684"/>
    </source>
</evidence>
<organism evidence="5 6">
    <name type="scientific">Thalassobacter stenotrophicus</name>
    <dbReference type="NCBI Taxonomy" id="266809"/>
    <lineage>
        <taxon>Bacteria</taxon>
        <taxon>Pseudomonadati</taxon>
        <taxon>Pseudomonadota</taxon>
        <taxon>Alphaproteobacteria</taxon>
        <taxon>Rhodobacterales</taxon>
        <taxon>Roseobacteraceae</taxon>
        <taxon>Thalassobacter</taxon>
    </lineage>
</organism>
<dbReference type="GO" id="GO:0033389">
    <property type="term" value="P:putrescine biosynthetic process from arginine, via agmatine"/>
    <property type="evidence" value="ECO:0007669"/>
    <property type="project" value="TreeGrafter"/>
</dbReference>
<dbReference type="SUPFAM" id="SSF52768">
    <property type="entry name" value="Arginase/deacetylase"/>
    <property type="match status" value="1"/>
</dbReference>
<proteinExistence type="inferred from homology"/>
<evidence type="ECO:0000256" key="1">
    <source>
        <dbReference type="ARBA" id="ARBA00009227"/>
    </source>
</evidence>
<dbReference type="NCBIfam" id="NF002564">
    <property type="entry name" value="PRK02190.1"/>
    <property type="match status" value="1"/>
</dbReference>
<dbReference type="InterPro" id="IPR005925">
    <property type="entry name" value="Agmatinase-rel"/>
</dbReference>
<evidence type="ECO:0000256" key="2">
    <source>
        <dbReference type="ARBA" id="ARBA00022723"/>
    </source>
</evidence>
<keyword evidence="2" id="KW-0479">Metal-binding</keyword>
<sequence>MLSYVEALDKTRHRGVDPKMCDSAWQLRMGMVLMALSRKKGTQMSLAKARSNVDRAFAPGDPRGLAFENAFGGATSFLRRQYTKELTGFDLAVTGIPFDQAVTHRPGTRFGPRAIREASSLQTFDPPYYWDFDPLSEFAIADYGDLAFDYAKISDFPEALRAHARSILEQDAGMISLGGDHYVSFPILQAHAEKYGPLALVQFDAHSDTWPDDDMTRVDHGTMFYKAVKSGIVDPKRSVQIGIRTVNPDTLGVTTIDARAVHEAAPGAVAAQIKEIVGDGPSYLTFDIDCLDPAFAPGTGTPVWGGLSSGQAAAILRDLAGINIVGGDVVEVSPPYDTTGATAIAGAHVAMELICLWCWTRRQTA</sequence>
<dbReference type="Proteomes" id="UP000051298">
    <property type="component" value="Unassembled WGS sequence"/>
</dbReference>
<dbReference type="Pfam" id="PF00491">
    <property type="entry name" value="Arginase"/>
    <property type="match status" value="1"/>
</dbReference>
<evidence type="ECO:0000313" key="6">
    <source>
        <dbReference type="Proteomes" id="UP000051298"/>
    </source>
</evidence>
<dbReference type="AlphaFoldDB" id="A0A0P1EWV5"/>
<gene>
    <name evidence="5" type="primary">speB</name>
    <name evidence="5" type="ORF">THS5294_00747</name>
</gene>
<dbReference type="STRING" id="266809.PM03_04065"/>
<dbReference type="CDD" id="cd11592">
    <property type="entry name" value="Agmatinase_PAH"/>
    <property type="match status" value="1"/>
</dbReference>
<protein>
    <submittedName>
        <fullName evidence="5">Agmatinase</fullName>
        <ecNumber evidence="5">3.5.3.11</ecNumber>
    </submittedName>
</protein>
<dbReference type="InterPro" id="IPR023696">
    <property type="entry name" value="Ureohydrolase_dom_sf"/>
</dbReference>
<accession>A0A0P1EWV5</accession>
<evidence type="ECO:0000256" key="3">
    <source>
        <dbReference type="ARBA" id="ARBA00022801"/>
    </source>
</evidence>
<dbReference type="GO" id="GO:0008783">
    <property type="term" value="F:agmatinase activity"/>
    <property type="evidence" value="ECO:0007669"/>
    <property type="project" value="UniProtKB-EC"/>
</dbReference>
<dbReference type="NCBIfam" id="TIGR01230">
    <property type="entry name" value="agmatinase"/>
    <property type="match status" value="1"/>
</dbReference>
<evidence type="ECO:0000313" key="5">
    <source>
        <dbReference type="EMBL" id="CUH59461.1"/>
    </source>
</evidence>